<keyword evidence="1" id="KW-0863">Zinc-finger</keyword>
<feature type="domain" description="Reverse transcriptase" evidence="4">
    <location>
        <begin position="556"/>
        <end position="831"/>
    </location>
</feature>
<dbReference type="PROSITE" id="PS50157">
    <property type="entry name" value="ZINC_FINGER_C2H2_2"/>
    <property type="match status" value="1"/>
</dbReference>
<feature type="region of interest" description="Disordered" evidence="2">
    <location>
        <begin position="1"/>
        <end position="33"/>
    </location>
</feature>
<evidence type="ECO:0000259" key="3">
    <source>
        <dbReference type="PROSITE" id="PS50157"/>
    </source>
</evidence>
<evidence type="ECO:0000313" key="5">
    <source>
        <dbReference type="EMBL" id="CAH2017656.1"/>
    </source>
</evidence>
<keyword evidence="6" id="KW-1185">Reference proteome</keyword>
<reference evidence="5" key="1">
    <citation type="submission" date="2022-03" db="EMBL/GenBank/DDBJ databases">
        <authorList>
            <person name="Sayadi A."/>
        </authorList>
    </citation>
    <scope>NUCLEOTIDE SEQUENCE</scope>
</reference>
<dbReference type="PROSITE" id="PS50878">
    <property type="entry name" value="RT_POL"/>
    <property type="match status" value="1"/>
</dbReference>
<feature type="compositionally biased region" description="Basic residues" evidence="2">
    <location>
        <begin position="424"/>
        <end position="435"/>
    </location>
</feature>
<dbReference type="CDD" id="cd01650">
    <property type="entry name" value="RT_nLTR_like"/>
    <property type="match status" value="1"/>
</dbReference>
<dbReference type="GO" id="GO:0071897">
    <property type="term" value="P:DNA biosynthetic process"/>
    <property type="evidence" value="ECO:0007669"/>
    <property type="project" value="UniProtKB-ARBA"/>
</dbReference>
<feature type="compositionally biased region" description="Polar residues" evidence="2">
    <location>
        <begin position="74"/>
        <end position="96"/>
    </location>
</feature>
<evidence type="ECO:0000256" key="1">
    <source>
        <dbReference type="PROSITE-ProRule" id="PRU00042"/>
    </source>
</evidence>
<comment type="caution">
    <text evidence="5">The sequence shown here is derived from an EMBL/GenBank/DDBJ whole genome shotgun (WGS) entry which is preliminary data.</text>
</comment>
<dbReference type="Proteomes" id="UP001152888">
    <property type="component" value="Unassembled WGS sequence"/>
</dbReference>
<proteinExistence type="predicted"/>
<evidence type="ECO:0000259" key="4">
    <source>
        <dbReference type="PROSITE" id="PS50878"/>
    </source>
</evidence>
<gene>
    <name evidence="5" type="ORF">ACAOBT_LOCUS36145</name>
</gene>
<dbReference type="InterPro" id="IPR013087">
    <property type="entry name" value="Znf_C2H2_type"/>
</dbReference>
<dbReference type="InterPro" id="IPR000477">
    <property type="entry name" value="RT_dom"/>
</dbReference>
<keyword evidence="1" id="KW-0862">Zinc</keyword>
<keyword evidence="1" id="KW-0479">Metal-binding</keyword>
<feature type="region of interest" description="Disordered" evidence="2">
    <location>
        <begin position="62"/>
        <end position="102"/>
    </location>
</feature>
<organism evidence="5 6">
    <name type="scientific">Acanthoscelides obtectus</name>
    <name type="common">Bean weevil</name>
    <name type="synonym">Bruchus obtectus</name>
    <dbReference type="NCBI Taxonomy" id="200917"/>
    <lineage>
        <taxon>Eukaryota</taxon>
        <taxon>Metazoa</taxon>
        <taxon>Ecdysozoa</taxon>
        <taxon>Arthropoda</taxon>
        <taxon>Hexapoda</taxon>
        <taxon>Insecta</taxon>
        <taxon>Pterygota</taxon>
        <taxon>Neoptera</taxon>
        <taxon>Endopterygota</taxon>
        <taxon>Coleoptera</taxon>
        <taxon>Polyphaga</taxon>
        <taxon>Cucujiformia</taxon>
        <taxon>Chrysomeloidea</taxon>
        <taxon>Chrysomelidae</taxon>
        <taxon>Bruchinae</taxon>
        <taxon>Bruchini</taxon>
        <taxon>Acanthoscelides</taxon>
    </lineage>
</organism>
<name>A0A9P0QD66_ACAOB</name>
<evidence type="ECO:0008006" key="7">
    <source>
        <dbReference type="Google" id="ProtNLM"/>
    </source>
</evidence>
<dbReference type="GO" id="GO:0008270">
    <property type="term" value="F:zinc ion binding"/>
    <property type="evidence" value="ECO:0007669"/>
    <property type="project" value="UniProtKB-KW"/>
</dbReference>
<evidence type="ECO:0000313" key="6">
    <source>
        <dbReference type="Proteomes" id="UP001152888"/>
    </source>
</evidence>
<feature type="domain" description="C2H2-type" evidence="3">
    <location>
        <begin position="186"/>
        <end position="214"/>
    </location>
</feature>
<dbReference type="OrthoDB" id="6779578at2759"/>
<dbReference type="EMBL" id="CAKOFQ010009380">
    <property type="protein sequence ID" value="CAH2017656.1"/>
    <property type="molecule type" value="Genomic_DNA"/>
</dbReference>
<dbReference type="InterPro" id="IPR043502">
    <property type="entry name" value="DNA/RNA_pol_sf"/>
</dbReference>
<dbReference type="AlphaFoldDB" id="A0A9P0QD66"/>
<dbReference type="PANTHER" id="PTHR19446">
    <property type="entry name" value="REVERSE TRANSCRIPTASES"/>
    <property type="match status" value="1"/>
</dbReference>
<protein>
    <recommendedName>
        <fullName evidence="7">Reverse transcriptase</fullName>
    </recommendedName>
</protein>
<dbReference type="Pfam" id="PF00078">
    <property type="entry name" value="RVT_1"/>
    <property type="match status" value="1"/>
</dbReference>
<feature type="region of interest" description="Disordered" evidence="2">
    <location>
        <begin position="406"/>
        <end position="435"/>
    </location>
</feature>
<dbReference type="Gene3D" id="3.30.160.60">
    <property type="entry name" value="Classic Zinc Finger"/>
    <property type="match status" value="1"/>
</dbReference>
<dbReference type="SUPFAM" id="SSF56672">
    <property type="entry name" value="DNA/RNA polymerases"/>
    <property type="match status" value="1"/>
</dbReference>
<evidence type="ECO:0000256" key="2">
    <source>
        <dbReference type="SAM" id="MobiDB-lite"/>
    </source>
</evidence>
<dbReference type="SMART" id="SM00355">
    <property type="entry name" value="ZnF_C2H2"/>
    <property type="match status" value="3"/>
</dbReference>
<accession>A0A9P0QD66</accession>
<dbReference type="PROSITE" id="PS00028">
    <property type="entry name" value="ZINC_FINGER_C2H2_1"/>
    <property type="match status" value="1"/>
</dbReference>
<sequence>MDKRCTGLPPDQKTAVRIGGGSSAYGASWSAESDEARNVFGDDSTMIGEALEVGSDSRYQCSTSRTIASGVETVRQTTEGPERSSPGNSESPTDSGSGDPCEAALTTITFKHPAERYNCSLCARAGRVMQSFLSAKDAKTHVTETHPEVTTYWECPHCDRKSTTTSGISNHIRSCRPLGRPAETGYTCEACSSSFPTKVGLSMHERHAHPAIRNQKRLADAAAPRKTNAGVRSKIWSEEEEQKLRQLNQEYAGQRHINKLLMSQFPGKTQRQISDKRRLLGLIEPANGPASRTSDRAVPRSLGNQTIKLQKESPINKILKPQVKVQKSYDDEEKRWRQCMIASATRTLAKHHDEMAKDAKIQPLAVRLTAIAGSFRSAEDVISVSDPLVKQLENVVNELTVELAGGKPNLPRNGQRGKAANANHRARGSRDKRRQHEYATVQQLWEKEPKQLATLVVEDRLSDIEQRRQPELPPGDQVRDLYNGLWGVEETTFFPPDWEETVATRVGVVDINPIQLGTVEKRYRRLKTHTAAGPDKVAKKDIRRTARILLTAIFNICLGIGFYPESWKRNRTTLIPKDGKDLTVAASWRPITVSSILARLFSGVIDESLRGNIELSRAQKGFTHDEGAAQNVSLFRQTLKAMKEEQGGTCSILDISKAFDTVPHGALVPALRRLGVAPYIAEYVDYVYQDCQTVLPSTTEEIKISLKRGVKQGDPLSPLLWNAVVDPLLTYLDQREGKGIVLGGRNVSVLAFADDLILISKSEGDAVEDIELVSEYFSALGMNLSIAKCSAFTVKPLHKTWAIVDPKLKIKDQEVNYVDPDEAIRYLGVSFTPWKGGISSKDNAKEFVSAAKRAARLSLKPEQKLKLIFEYVYPRYRYGMVQNPPSKTALEDADQQIRNVVRKIFHLPESTTMYLLYTRKKEGGLGVTRMTTDIQLAVIKSVVRMRQSTDPVVRNVGMSSVRSAEAEKAAKLLRIQMPTSTEAVAKLKRSAIDKEYSSWKGLPCQGDGVEEFKDRLSNEWLTRNDLLSSGRMIDALRMRTNTYGNRTTLIRAGHDHLSHLCRVCENRPESLSHIIGGCPELKPRVIKRHDEIGNLVESEVSKKRRNLELLRESTFRVSNGMLKPDLVVVDQGRAQVVDYTVRYEGTNTLKEAHEEKVAKYSILENPLRDIFGDVEVEVIPIVIGARGALPRTTVNGLRRLGIYSKSLCRTLSMIALRSSIEMANDFIDGSIQRTRLTTADSRST</sequence>